<organism evidence="3 4">
    <name type="scientific">Phaeobacter piscinae</name>
    <dbReference type="NCBI Taxonomy" id="1580596"/>
    <lineage>
        <taxon>Bacteria</taxon>
        <taxon>Pseudomonadati</taxon>
        <taxon>Pseudomonadota</taxon>
        <taxon>Alphaproteobacteria</taxon>
        <taxon>Rhodobacterales</taxon>
        <taxon>Roseobacteraceae</taxon>
        <taxon>Phaeobacter</taxon>
    </lineage>
</organism>
<dbReference type="Proteomes" id="UP000218891">
    <property type="component" value="Chromosome"/>
</dbReference>
<name>A0ABN5DCW0_9RHOB</name>
<dbReference type="InterPro" id="IPR003593">
    <property type="entry name" value="AAA+_ATPase"/>
</dbReference>
<feature type="compositionally biased region" description="Low complexity" evidence="1">
    <location>
        <begin position="1"/>
        <end position="14"/>
    </location>
</feature>
<keyword evidence="4" id="KW-1185">Reference proteome</keyword>
<reference evidence="3 4" key="4">
    <citation type="journal article" date="2018" name="Environ. Microbiol. Rep.">
        <title>Phylogenetic distribution of roseobacticides in the Roseobacter group and their effect on microalgae.</title>
        <authorList>
            <person name="Sonnenschein E.C."/>
            <person name="Phippen C.B."/>
            <person name="Bentzon-Tilia M."/>
            <person name="Rasmussen S.A."/>
            <person name="Nielsen K.F."/>
            <person name="Gram L."/>
        </authorList>
    </citation>
    <scope>NUCLEOTIDE SEQUENCE [LARGE SCALE GENOMIC DNA]</scope>
    <source>
        <strain evidence="3 4">P36</strain>
    </source>
</reference>
<evidence type="ECO:0000313" key="3">
    <source>
        <dbReference type="EMBL" id="ATG35164.1"/>
    </source>
</evidence>
<sequence>MSQQTKTSQPQTTSHPVSHPTSHAADPSAPAGARGMPGSIDAVETLLTEAGYVADRGLATVVFLSLRLGRPLFLEGEAGVGKTEIAKTLAAALGRRLIRLQCYEGLDASSAVYEWNFAAQMIAIRAAEAGAAEPRDRAALQAELFSDDYLIRRPLLEAMQPDPAGAPILLIDELDRTDEPFEAFLLEALSDFQVTIPELGTIKAPEPPIVILTSNRTREVHDALKRRCLYHWVDYPDFDREMEILTARAPGLAPRLSQEVVAFVQALRTEDLFKHPGIAETIDWANCLLALDVIDLSPEVIADTLGAILKYQDDISRLQGSEAKRILDQARATLGPAG</sequence>
<dbReference type="Gene3D" id="3.40.50.300">
    <property type="entry name" value="P-loop containing nucleotide triphosphate hydrolases"/>
    <property type="match status" value="1"/>
</dbReference>
<dbReference type="InterPro" id="IPR050764">
    <property type="entry name" value="CbbQ/NirQ/NorQ/GpvN"/>
</dbReference>
<reference evidence="3 4" key="3">
    <citation type="journal article" date="2017" name="Int. J. Syst. Evol. Microbiol.">
        <title>Adaptation of Surface-Associated Bacteria to the Open Ocean: A Genomically Distinct Subpopulation of Phaeobacter gallaeciensis Colonizes Pacific Mesozooplankton.</title>
        <authorList>
            <person name="Freese H.M."/>
            <person name="Methner A."/>
            <person name="Overmann J."/>
        </authorList>
    </citation>
    <scope>NUCLEOTIDE SEQUENCE [LARGE SCALE GENOMIC DNA]</scope>
    <source>
        <strain evidence="3 4">P36</strain>
    </source>
</reference>
<dbReference type="InterPro" id="IPR027417">
    <property type="entry name" value="P-loop_NTPase"/>
</dbReference>
<feature type="region of interest" description="Disordered" evidence="1">
    <location>
        <begin position="1"/>
        <end position="36"/>
    </location>
</feature>
<dbReference type="EMBL" id="CP010643">
    <property type="protein sequence ID" value="ATG35164.1"/>
    <property type="molecule type" value="Genomic_DNA"/>
</dbReference>
<evidence type="ECO:0000313" key="4">
    <source>
        <dbReference type="Proteomes" id="UP000218891"/>
    </source>
</evidence>
<dbReference type="PANTHER" id="PTHR42759">
    <property type="entry name" value="MOXR FAMILY PROTEIN"/>
    <property type="match status" value="1"/>
</dbReference>
<evidence type="ECO:0000256" key="1">
    <source>
        <dbReference type="SAM" id="MobiDB-lite"/>
    </source>
</evidence>
<dbReference type="SMART" id="SM00382">
    <property type="entry name" value="AAA"/>
    <property type="match status" value="1"/>
</dbReference>
<dbReference type="Pfam" id="PF07728">
    <property type="entry name" value="AAA_5"/>
    <property type="match status" value="1"/>
</dbReference>
<reference evidence="3 4" key="1">
    <citation type="journal article" date="2017" name="Front. Microbiol.">
        <title>Phaeobacter piscinae sp. nov., a species of the Roseobacter group and potential aquaculture probiont.</title>
        <authorList>
            <person name="Sonnenschein E.C."/>
            <person name="Phippen C.B.W."/>
            <person name="Nielsen K.F."/>
            <person name="Mateiu R.V."/>
            <person name="Melchiorsen J."/>
            <person name="Gram L."/>
            <person name="Overmann J."/>
            <person name="Freese H.M."/>
        </authorList>
    </citation>
    <scope>NUCLEOTIDE SEQUENCE [LARGE SCALE GENOMIC DNA]</scope>
    <source>
        <strain evidence="3 4">P36</strain>
    </source>
</reference>
<dbReference type="CDD" id="cd00009">
    <property type="entry name" value="AAA"/>
    <property type="match status" value="1"/>
</dbReference>
<evidence type="ECO:0000259" key="2">
    <source>
        <dbReference type="SMART" id="SM00382"/>
    </source>
</evidence>
<feature type="domain" description="AAA+ ATPase" evidence="2">
    <location>
        <begin position="68"/>
        <end position="248"/>
    </location>
</feature>
<gene>
    <name evidence="3" type="ORF">PhaeoP36_01009</name>
</gene>
<reference evidence="3 4" key="2">
    <citation type="journal article" date="2017" name="Genome Biol. Evol.">
        <title>Trajectories and Drivers of Genome Evolution in Surface-Associated Marine Phaeobacter.</title>
        <authorList>
            <person name="Freese H.M."/>
            <person name="Sikorski J."/>
            <person name="Bunk B."/>
            <person name="Scheuner C."/>
            <person name="Meier-Kolthoff J.P."/>
            <person name="Sproer C."/>
            <person name="Gram L."/>
            <person name="Overmann J."/>
        </authorList>
    </citation>
    <scope>NUCLEOTIDE SEQUENCE [LARGE SCALE GENOMIC DNA]</scope>
    <source>
        <strain evidence="3 4">P36</strain>
    </source>
</reference>
<dbReference type="SUPFAM" id="SSF52540">
    <property type="entry name" value="P-loop containing nucleoside triphosphate hydrolases"/>
    <property type="match status" value="1"/>
</dbReference>
<accession>A0ABN5DCW0</accession>
<dbReference type="PANTHER" id="PTHR42759:SF1">
    <property type="entry name" value="MAGNESIUM-CHELATASE SUBUNIT CHLD"/>
    <property type="match status" value="1"/>
</dbReference>
<dbReference type="InterPro" id="IPR011704">
    <property type="entry name" value="ATPase_dyneun-rel_AAA"/>
</dbReference>
<proteinExistence type="predicted"/>
<protein>
    <submittedName>
        <fullName evidence="3">MoxR-like ATPase</fullName>
    </submittedName>
</protein>